<accession>A0RX94</accession>
<dbReference type="AlphaFoldDB" id="A0RX94"/>
<dbReference type="InterPro" id="IPR036388">
    <property type="entry name" value="WH-like_DNA-bd_sf"/>
</dbReference>
<name>A0RX94_CENSY</name>
<keyword evidence="3" id="KW-1185">Reference proteome</keyword>
<protein>
    <recommendedName>
        <fullName evidence="4">HTH hxlR-type domain-containing protein</fullName>
    </recommendedName>
</protein>
<evidence type="ECO:0000313" key="3">
    <source>
        <dbReference type="Proteomes" id="UP000000758"/>
    </source>
</evidence>
<dbReference type="SUPFAM" id="SSF46785">
    <property type="entry name" value="Winged helix' DNA-binding domain"/>
    <property type="match status" value="1"/>
</dbReference>
<dbReference type="EnsemblBacteria" id="ABK77961">
    <property type="protein sequence ID" value="ABK77961"/>
    <property type="gene ID" value="CENSYa_1338"/>
</dbReference>
<feature type="transmembrane region" description="Helical" evidence="1">
    <location>
        <begin position="109"/>
        <end position="131"/>
    </location>
</feature>
<keyword evidence="1" id="KW-1133">Transmembrane helix</keyword>
<gene>
    <name evidence="2" type="ordered locus">CENSYa_1338</name>
</gene>
<evidence type="ECO:0000256" key="1">
    <source>
        <dbReference type="SAM" id="Phobius"/>
    </source>
</evidence>
<dbReference type="HOGENOM" id="CLU_120314_0_0_2"/>
<reference evidence="2 3" key="1">
    <citation type="journal article" date="2006" name="Proc. Natl. Acad. Sci. U.S.A.">
        <title>Genomic analysis of the uncultivated marine crenarchaeote Cenarchaeum symbiosum.</title>
        <authorList>
            <person name="Hallam S.J."/>
            <person name="Konstantinidis K.T."/>
            <person name="Putnam N."/>
            <person name="Schleper C."/>
            <person name="Watanabe Y."/>
            <person name="Sugahara J."/>
            <person name="Preston C."/>
            <person name="de la Torre J."/>
            <person name="Richardson P.M."/>
            <person name="DeLong E.F."/>
        </authorList>
    </citation>
    <scope>NUCLEOTIDE SEQUENCE [LARGE SCALE GENOMIC DNA]</scope>
    <source>
        <strain evidence="3">A</strain>
    </source>
</reference>
<evidence type="ECO:0008006" key="4">
    <source>
        <dbReference type="Google" id="ProtNLM"/>
    </source>
</evidence>
<keyword evidence="1" id="KW-0472">Membrane</keyword>
<dbReference type="Gene3D" id="1.10.10.10">
    <property type="entry name" value="Winged helix-like DNA-binding domain superfamily/Winged helix DNA-binding domain"/>
    <property type="match status" value="1"/>
</dbReference>
<dbReference type="PATRIC" id="fig|414004.10.peg.1223"/>
<organism evidence="2 3">
    <name type="scientific">Cenarchaeum symbiosum (strain A)</name>
    <dbReference type="NCBI Taxonomy" id="414004"/>
    <lineage>
        <taxon>Archaea</taxon>
        <taxon>Nitrososphaerota</taxon>
        <taxon>Candidatus Cenarchaeales</taxon>
        <taxon>Candidatus Cenarchaeaceae</taxon>
        <taxon>Candidatus Cenarchaeum</taxon>
    </lineage>
</organism>
<dbReference type="KEGG" id="csy:CENSYa_1338"/>
<proteinExistence type="predicted"/>
<dbReference type="InterPro" id="IPR036390">
    <property type="entry name" value="WH_DNA-bd_sf"/>
</dbReference>
<dbReference type="EMBL" id="DP000238">
    <property type="protein sequence ID" value="ABK77961.1"/>
    <property type="molecule type" value="Genomic_DNA"/>
</dbReference>
<evidence type="ECO:0000313" key="2">
    <source>
        <dbReference type="EMBL" id="ABK77961.1"/>
    </source>
</evidence>
<sequence length="172" mass="19248">MEYEPKDVMVLGAIRNGAKNFGKIQKATKIETDELNGILERLEKRGMIVHEEKKGWLGKKMELSTTPKGDNEVEHRIHEMEENWQQMVQLYKSGDKGKLNKQMDGFRSFFPMMMFFGIMDIMMFSMMFSMIGASMTDYVPADQMPGDMDGGGADGADGGAGADGGFDFDIGF</sequence>
<dbReference type="STRING" id="414004.CENSYa_1338"/>
<dbReference type="Proteomes" id="UP000000758">
    <property type="component" value="Chromosome"/>
</dbReference>
<keyword evidence="1" id="KW-0812">Transmembrane</keyword>